<name>A0ACC0V2U0_9HYPO</name>
<dbReference type="EMBL" id="CM047943">
    <property type="protein sequence ID" value="KAI9900133.1"/>
    <property type="molecule type" value="Genomic_DNA"/>
</dbReference>
<keyword evidence="2" id="KW-1185">Reference proteome</keyword>
<evidence type="ECO:0000313" key="2">
    <source>
        <dbReference type="Proteomes" id="UP001163324"/>
    </source>
</evidence>
<proteinExistence type="predicted"/>
<comment type="caution">
    <text evidence="1">The sequence shown here is derived from an EMBL/GenBank/DDBJ whole genome shotgun (WGS) entry which is preliminary data.</text>
</comment>
<evidence type="ECO:0000313" key="1">
    <source>
        <dbReference type="EMBL" id="KAI9900133.1"/>
    </source>
</evidence>
<gene>
    <name evidence="1" type="ORF">N3K66_004395</name>
</gene>
<protein>
    <submittedName>
        <fullName evidence="1">Uncharacterized protein</fullName>
    </submittedName>
</protein>
<sequence>MGSTTTYDYAIVGGGLAGCVLASRLREYDGNAKIVLLEAGDDTRERHDVQNPQVLNLGGDMDWQYQSEPTPGCMNRVITFNSGKGLGGGSAINSGREKECENELNGFNFATKGGWTRGAAVDYDEWARLVGDERYSYRGQLPWFKKAEHWFDETNPEQHGKDGPIHVASAGSTGRTFPLSGNAAAAWEEQGVHELPGADQNAGNNIGRAYICEARRDGKRQWSASLYPLEGVEVRLRTLVNRVLTEKIDGEITATGVELSDGSVLSAKNTILSAGTFRSPQLLQLSGIGAAAHLKEVGIKPLVDLPEVGRGLTDHLSFFQHWRLKDPSAGYTLGSPNPVFAEPQYSHGVPMDWIVCTSVPKDGLIEAIGEDEGREPDKSHPLLAKPRTFLENIVLYAKVPFPGVPMDTEHMTTAVVGFLPTSRGSVSLKSAKAEDHPKIELNYLSTEVDKYVMRQGLRGLTKFMLGSGFSRHIAGETVPESLPAQPLSLEDDDNKLNQRLAMTSGTTWHASGTCSMGKVVDTEFRVRGVKGLRVVDASVLPVPLSAHIQAPLYAMAEQAAAIISGKS</sequence>
<organism evidence="1 2">
    <name type="scientific">Trichothecium roseum</name>
    <dbReference type="NCBI Taxonomy" id="47278"/>
    <lineage>
        <taxon>Eukaryota</taxon>
        <taxon>Fungi</taxon>
        <taxon>Dikarya</taxon>
        <taxon>Ascomycota</taxon>
        <taxon>Pezizomycotina</taxon>
        <taxon>Sordariomycetes</taxon>
        <taxon>Hypocreomycetidae</taxon>
        <taxon>Hypocreales</taxon>
        <taxon>Hypocreales incertae sedis</taxon>
        <taxon>Trichothecium</taxon>
    </lineage>
</organism>
<reference evidence="1" key="1">
    <citation type="submission" date="2022-10" db="EMBL/GenBank/DDBJ databases">
        <title>Complete Genome of Trichothecium roseum strain YXFP-22015, a Plant Pathogen Isolated from Citrus.</title>
        <authorList>
            <person name="Wang Y."/>
            <person name="Zhu L."/>
        </authorList>
    </citation>
    <scope>NUCLEOTIDE SEQUENCE</scope>
    <source>
        <strain evidence="1">YXFP-22015</strain>
    </source>
</reference>
<dbReference type="Proteomes" id="UP001163324">
    <property type="component" value="Chromosome 4"/>
</dbReference>
<accession>A0ACC0V2U0</accession>